<name>A0ABY9X4K0_9BACT</name>
<gene>
    <name evidence="2" type="ORF">F0U60_43985</name>
</gene>
<dbReference type="PANTHER" id="PTHR47495:SF3">
    <property type="entry name" value="BLR6219 PROTEIN"/>
    <property type="match status" value="1"/>
</dbReference>
<dbReference type="PANTHER" id="PTHR47495">
    <property type="entry name" value="ALDEHYDE DEHYDROGENASE"/>
    <property type="match status" value="1"/>
</dbReference>
<proteinExistence type="predicted"/>
<dbReference type="InterPro" id="IPR000674">
    <property type="entry name" value="Ald_Oxase/Xan_DH_a/b"/>
</dbReference>
<dbReference type="Pfam" id="PF02738">
    <property type="entry name" value="MoCoBD_1"/>
    <property type="match status" value="1"/>
</dbReference>
<dbReference type="InterPro" id="IPR052516">
    <property type="entry name" value="N-heterocyclic_Hydroxylase"/>
</dbReference>
<keyword evidence="3" id="KW-1185">Reference proteome</keyword>
<sequence length="736" mass="78668">MDGSTLTSRRSFLKASAAMGGGLLLSVSLPLPAGARPGKSAAPAVLNTYVRIAPDGIVTIVSKYPEIGQGIKTSLPMLIAEELDVDWKDVRIEQALADATQYGRQVAGGSMATTLHYDEMRRVGAAGRQMLVAAAAAEWKVPEAECQTRSGVVQHTPSGRTLRYGALAAKAARVPVPELKSVTLKDPARFQIIGKPTTGVDSPRIVVGQPIFGIDVKVPGMLYAVFQKCPVFGGKVVSAELEAVKRAPGVRNAFIVRGTTPNALSDGVAIVAESWWQAQKARKLLQVTWDEGPVAAESSEGYARRAAELAKQPPARWLRKDGDVEAALAGSVKRLEAAYSYPFLAHATLEPQNCTASYKNGKVEIWAPTQNPEPGRTLVAQAVGVKESDITIHMVRAGGGFGRRLQNDYMVEAAAISKQAGVPIKLVWSREDDIQHDFYRPAGFHFFQAGVDANGRITGFRNHFVSFGEGENFARSAGMSPNEIPAQLVPNIELGSSVMPLGVPTGPLRAPGSNALAFVYQSFLDELAHAAGKDPLQFQLELLGEPRELTVPPNPNGPPPAAFHTGRMRDVLKLVAEKSGWGKGTLPPRTGRGIACYFSHRGYFAEVVRVHVADDGAIRIEKVWAAGDVGSQIVNPSGALQQVEGSVLDGLGEALGQAITIEKGRVVQSNLHDFPLLRMNQAPPIEVHFVQSEYPPTGLGEPALPPILPALCNAIFAATGKRIRSLPIDLNLLKSV</sequence>
<dbReference type="EMBL" id="CP043494">
    <property type="protein sequence ID" value="WNG50326.1"/>
    <property type="molecule type" value="Genomic_DNA"/>
</dbReference>
<dbReference type="PIRSF" id="PIRSF036389">
    <property type="entry name" value="IOR_B"/>
    <property type="match status" value="1"/>
</dbReference>
<dbReference type="InterPro" id="IPR019546">
    <property type="entry name" value="TAT_signal_bac_arc"/>
</dbReference>
<dbReference type="InterPro" id="IPR046867">
    <property type="entry name" value="AldOxase/xan_DH_MoCoBD2"/>
</dbReference>
<dbReference type="PROSITE" id="PS51318">
    <property type="entry name" value="TAT"/>
    <property type="match status" value="1"/>
</dbReference>
<accession>A0ABY9X4K0</accession>
<dbReference type="InterPro" id="IPR006311">
    <property type="entry name" value="TAT_signal"/>
</dbReference>
<dbReference type="SMART" id="SM01008">
    <property type="entry name" value="Ald_Xan_dh_C"/>
    <property type="match status" value="1"/>
</dbReference>
<reference evidence="2 3" key="1">
    <citation type="submission" date="2019-08" db="EMBL/GenBank/DDBJ databases">
        <title>Archangium and Cystobacter genomes.</title>
        <authorList>
            <person name="Chen I.-C.K."/>
            <person name="Wielgoss S."/>
        </authorList>
    </citation>
    <scope>NUCLEOTIDE SEQUENCE [LARGE SCALE GENOMIC DNA]</scope>
    <source>
        <strain evidence="2 3">Cbm 6</strain>
    </source>
</reference>
<dbReference type="NCBIfam" id="TIGR01409">
    <property type="entry name" value="TAT_signal_seq"/>
    <property type="match status" value="1"/>
</dbReference>
<evidence type="ECO:0000259" key="1">
    <source>
        <dbReference type="SMART" id="SM01008"/>
    </source>
</evidence>
<evidence type="ECO:0000313" key="2">
    <source>
        <dbReference type="EMBL" id="WNG50326.1"/>
    </source>
</evidence>
<dbReference type="Proteomes" id="UP001611383">
    <property type="component" value="Chromosome"/>
</dbReference>
<dbReference type="RefSeq" id="WP_395809256.1">
    <property type="nucleotide sequence ID" value="NZ_CP043494.1"/>
</dbReference>
<organism evidence="2 3">
    <name type="scientific">Archangium minus</name>
    <dbReference type="NCBI Taxonomy" id="83450"/>
    <lineage>
        <taxon>Bacteria</taxon>
        <taxon>Pseudomonadati</taxon>
        <taxon>Myxococcota</taxon>
        <taxon>Myxococcia</taxon>
        <taxon>Myxococcales</taxon>
        <taxon>Cystobacterineae</taxon>
        <taxon>Archangiaceae</taxon>
        <taxon>Archangium</taxon>
    </lineage>
</organism>
<dbReference type="InterPro" id="IPR008274">
    <property type="entry name" value="AldOxase/xan_DH_MoCoBD1"/>
</dbReference>
<dbReference type="Gene3D" id="3.30.365.10">
    <property type="entry name" value="Aldehyde oxidase/xanthine dehydrogenase, molybdopterin binding domain"/>
    <property type="match status" value="4"/>
</dbReference>
<dbReference type="Pfam" id="PF20256">
    <property type="entry name" value="MoCoBD_2"/>
    <property type="match status" value="2"/>
</dbReference>
<dbReference type="SUPFAM" id="SSF56003">
    <property type="entry name" value="Molybdenum cofactor-binding domain"/>
    <property type="match status" value="2"/>
</dbReference>
<evidence type="ECO:0000313" key="3">
    <source>
        <dbReference type="Proteomes" id="UP001611383"/>
    </source>
</evidence>
<protein>
    <submittedName>
        <fullName evidence="2">Xanthine dehydrogenase family protein molybdopterin-binding subunit</fullName>
    </submittedName>
</protein>
<dbReference type="Gene3D" id="3.90.1170.50">
    <property type="entry name" value="Aldehyde oxidase/xanthine dehydrogenase, a/b hammerhead"/>
    <property type="match status" value="1"/>
</dbReference>
<feature type="domain" description="Aldehyde oxidase/xanthine dehydrogenase a/b hammerhead" evidence="1">
    <location>
        <begin position="207"/>
        <end position="293"/>
    </location>
</feature>
<dbReference type="InterPro" id="IPR012368">
    <property type="entry name" value="OxRdtase_Mopterin-bd_su_IorB"/>
</dbReference>
<dbReference type="InterPro" id="IPR037165">
    <property type="entry name" value="AldOxase/xan_DH_Mopterin-bd_sf"/>
</dbReference>